<organism evidence="2 3">
    <name type="scientific">Seongchinamella unica</name>
    <dbReference type="NCBI Taxonomy" id="2547392"/>
    <lineage>
        <taxon>Bacteria</taxon>
        <taxon>Pseudomonadati</taxon>
        <taxon>Pseudomonadota</taxon>
        <taxon>Gammaproteobacteria</taxon>
        <taxon>Cellvibrionales</taxon>
        <taxon>Halieaceae</taxon>
        <taxon>Seongchinamella</taxon>
    </lineage>
</organism>
<keyword evidence="3" id="KW-1185">Reference proteome</keyword>
<proteinExistence type="predicted"/>
<reference evidence="2 3" key="1">
    <citation type="submission" date="2019-03" db="EMBL/GenBank/DDBJ databases">
        <title>Seongchinamella monodicae gen. nov., sp. nov., a novel member of the Gammaproteobacteria isolated from a tidal mudflat of beach.</title>
        <authorList>
            <person name="Yang H.G."/>
            <person name="Kang J.W."/>
            <person name="Lee S.D."/>
        </authorList>
    </citation>
    <scope>NUCLEOTIDE SEQUENCE [LARGE SCALE GENOMIC DNA]</scope>
    <source>
        <strain evidence="2 3">GH4-78</strain>
    </source>
</reference>
<name>A0A4R5LV66_9GAMM</name>
<feature type="chain" id="PRO_5020949666" evidence="1">
    <location>
        <begin position="20"/>
        <end position="321"/>
    </location>
</feature>
<dbReference type="Proteomes" id="UP000295554">
    <property type="component" value="Unassembled WGS sequence"/>
</dbReference>
<dbReference type="InterPro" id="IPR036709">
    <property type="entry name" value="Autotransporte_beta_dom_sf"/>
</dbReference>
<dbReference type="InterPro" id="IPR021523">
    <property type="entry name" value="DUF3187"/>
</dbReference>
<dbReference type="OrthoDB" id="7059736at2"/>
<dbReference type="Pfam" id="PF11383">
    <property type="entry name" value="DUF3187"/>
    <property type="match status" value="1"/>
</dbReference>
<feature type="signal peptide" evidence="1">
    <location>
        <begin position="1"/>
        <end position="19"/>
    </location>
</feature>
<dbReference type="RefSeq" id="WP_133209544.1">
    <property type="nucleotide sequence ID" value="NZ_SMSE01000001.1"/>
</dbReference>
<evidence type="ECO:0000313" key="2">
    <source>
        <dbReference type="EMBL" id="TDG15290.1"/>
    </source>
</evidence>
<dbReference type="EMBL" id="SMSE01000001">
    <property type="protein sequence ID" value="TDG15290.1"/>
    <property type="molecule type" value="Genomic_DNA"/>
</dbReference>
<protein>
    <submittedName>
        <fullName evidence="2">DUF3187 family protein</fullName>
    </submittedName>
</protein>
<comment type="caution">
    <text evidence="2">The sequence shown here is derived from an EMBL/GenBank/DDBJ whole genome shotgun (WGS) entry which is preliminary data.</text>
</comment>
<dbReference type="SUPFAM" id="SSF103515">
    <property type="entry name" value="Autotransporter"/>
    <property type="match status" value="1"/>
</dbReference>
<accession>A0A4R5LV66</accession>
<gene>
    <name evidence="2" type="ORF">E2F43_03385</name>
</gene>
<dbReference type="AlphaFoldDB" id="A0A4R5LV66"/>
<evidence type="ECO:0000313" key="3">
    <source>
        <dbReference type="Proteomes" id="UP000295554"/>
    </source>
</evidence>
<evidence type="ECO:0000256" key="1">
    <source>
        <dbReference type="SAM" id="SignalP"/>
    </source>
</evidence>
<keyword evidence="1" id="KW-0732">Signal</keyword>
<sequence>MALKWVLPALLAGAQGALAAEPLYVRNLSPVAGLLGLPAQRSADISPAGQFDLALHGSIASHYVVEAKTGEFLNLDGETSRLALEARYALGDNWDLQLEVPWLEHSGGSLDSLIDKWHDFWGMSDGGRSDAEQDLLNYTYLGADNFSLVEDGSGLGDTSLSLSYRFLADRNSAAAVVAGYKFATGDEDEFLGSGAADAYLALRFSGDHNGDLPLRWHGQLGYLYAGESELIETIQERHLWFAGLGLDWRIGESWSVLGQVDAHAAPADSDIKGIGDAAIMLSVGARWRFAESWVLDVSLVEDIQVETAPDVVFQAGVRWRR</sequence>